<protein>
    <submittedName>
        <fullName evidence="9">Cytochrome P450</fullName>
    </submittedName>
</protein>
<comment type="cofactor">
    <cofactor evidence="1">
        <name>heme</name>
        <dbReference type="ChEBI" id="CHEBI:30413"/>
    </cofactor>
</comment>
<dbReference type="PANTHER" id="PTHR24286">
    <property type="entry name" value="CYTOCHROME P450 26"/>
    <property type="match status" value="1"/>
</dbReference>
<dbReference type="Pfam" id="PF00067">
    <property type="entry name" value="p450"/>
    <property type="match status" value="1"/>
</dbReference>
<keyword evidence="3" id="KW-0349">Heme</keyword>
<dbReference type="SUPFAM" id="SSF48264">
    <property type="entry name" value="Cytochrome P450"/>
    <property type="match status" value="1"/>
</dbReference>
<sequence>MPLFDTTLLLLLEGYAWLPARWRETQGEMVHTRLMGRRAVVLRGPDAARFFYDDNHVQRAPALPEPIKSTLLGHGAVHTLDQAAHRARKGMFMSLMTPRSVAALVDETTAAWDEAVATWPDRGEVVLFDEAARVITRGVCRWAGIPLTEEETGPLAADLVAMVDGFGSPGPRHLRARDARRRREAWLAALVEDMRRGTLRAPGTSALAVAARHREPGGELLAPRIAAVELLNLVRPTVAVSWFLSFAAHALHCWPVTRVRLSEDTDGTYAEAFAHEVRRFYPFAPFVAGKAVTDLTWKGEPIQADWLVLLDVWGQNHDPALWPNPCAFDPRRFIGREIGPYDLIPQGGGDPAAGHRCPGEPVVVGLLEALAPRLARLDYTVPEQDLTVSPYRIPARVASGFVLRPAGARPAGTPSAGTPSAGTVLHEGESRESGGARRRRPSVHPL</sequence>
<evidence type="ECO:0000256" key="5">
    <source>
        <dbReference type="ARBA" id="ARBA00023002"/>
    </source>
</evidence>
<comment type="caution">
    <text evidence="9">The sequence shown here is derived from an EMBL/GenBank/DDBJ whole genome shotgun (WGS) entry which is preliminary data.</text>
</comment>
<dbReference type="EMBL" id="JACXRZ010000014">
    <property type="protein sequence ID" value="MBD3145505.1"/>
    <property type="molecule type" value="Genomic_DNA"/>
</dbReference>
<dbReference type="InterPro" id="IPR002401">
    <property type="entry name" value="Cyt_P450_E_grp-I"/>
</dbReference>
<evidence type="ECO:0000313" key="9">
    <source>
        <dbReference type="EMBL" id="MBD3145505.1"/>
    </source>
</evidence>
<organism evidence="9 10">
    <name type="scientific">Microbispora bryophytorum subsp. camponoti</name>
    <dbReference type="NCBI Taxonomy" id="1677852"/>
    <lineage>
        <taxon>Bacteria</taxon>
        <taxon>Bacillati</taxon>
        <taxon>Actinomycetota</taxon>
        <taxon>Actinomycetes</taxon>
        <taxon>Streptosporangiales</taxon>
        <taxon>Streptosporangiaceae</taxon>
        <taxon>Microbispora</taxon>
    </lineage>
</organism>
<evidence type="ECO:0000256" key="2">
    <source>
        <dbReference type="ARBA" id="ARBA00010617"/>
    </source>
</evidence>
<evidence type="ECO:0000313" key="10">
    <source>
        <dbReference type="Proteomes" id="UP000653231"/>
    </source>
</evidence>
<keyword evidence="7" id="KW-0503">Monooxygenase</keyword>
<evidence type="ECO:0000256" key="7">
    <source>
        <dbReference type="ARBA" id="ARBA00023033"/>
    </source>
</evidence>
<dbReference type="PRINTS" id="PR00463">
    <property type="entry name" value="EP450I"/>
</dbReference>
<keyword evidence="6" id="KW-0408">Iron</keyword>
<dbReference type="InterPro" id="IPR001128">
    <property type="entry name" value="Cyt_P450"/>
</dbReference>
<gene>
    <name evidence="9" type="ORF">IEQ31_20250</name>
</gene>
<evidence type="ECO:0000256" key="6">
    <source>
        <dbReference type="ARBA" id="ARBA00023004"/>
    </source>
</evidence>
<dbReference type="RefSeq" id="WP_191052938.1">
    <property type="nucleotide sequence ID" value="NZ_JACXRZ010000014.1"/>
</dbReference>
<evidence type="ECO:0000256" key="8">
    <source>
        <dbReference type="SAM" id="MobiDB-lite"/>
    </source>
</evidence>
<accession>A0ABR8L3H2</accession>
<comment type="similarity">
    <text evidence="2">Belongs to the cytochrome P450 family.</text>
</comment>
<dbReference type="InterPro" id="IPR036396">
    <property type="entry name" value="Cyt_P450_sf"/>
</dbReference>
<evidence type="ECO:0000256" key="3">
    <source>
        <dbReference type="ARBA" id="ARBA00022617"/>
    </source>
</evidence>
<dbReference type="PANTHER" id="PTHR24286:SF24">
    <property type="entry name" value="LANOSTEROL 14-ALPHA DEMETHYLASE"/>
    <property type="match status" value="1"/>
</dbReference>
<evidence type="ECO:0000256" key="4">
    <source>
        <dbReference type="ARBA" id="ARBA00022723"/>
    </source>
</evidence>
<proteinExistence type="inferred from homology"/>
<feature type="region of interest" description="Disordered" evidence="8">
    <location>
        <begin position="407"/>
        <end position="446"/>
    </location>
</feature>
<reference evidence="9 10" key="1">
    <citation type="submission" date="2020-09" db="EMBL/GenBank/DDBJ databases">
        <title>Actinomycete isolated from the Camponotus japonicus Mayr.</title>
        <authorList>
            <person name="Gong X."/>
        </authorList>
    </citation>
    <scope>NUCLEOTIDE SEQUENCE [LARGE SCALE GENOMIC DNA]</scope>
    <source>
        <strain evidence="9 10">2C-HV3</strain>
    </source>
</reference>
<name>A0ABR8L3H2_9ACTN</name>
<feature type="compositionally biased region" description="Basic and acidic residues" evidence="8">
    <location>
        <begin position="426"/>
        <end position="435"/>
    </location>
</feature>
<keyword evidence="5" id="KW-0560">Oxidoreductase</keyword>
<dbReference type="Gene3D" id="1.10.630.10">
    <property type="entry name" value="Cytochrome P450"/>
    <property type="match status" value="1"/>
</dbReference>
<dbReference type="Proteomes" id="UP000653231">
    <property type="component" value="Unassembled WGS sequence"/>
</dbReference>
<dbReference type="CDD" id="cd11067">
    <property type="entry name" value="CYP152"/>
    <property type="match status" value="1"/>
</dbReference>
<keyword evidence="10" id="KW-1185">Reference proteome</keyword>
<evidence type="ECO:0000256" key="1">
    <source>
        <dbReference type="ARBA" id="ARBA00001971"/>
    </source>
</evidence>
<feature type="compositionally biased region" description="Basic residues" evidence="8">
    <location>
        <begin position="436"/>
        <end position="446"/>
    </location>
</feature>
<keyword evidence="4" id="KW-0479">Metal-binding</keyword>